<accession>A0ABN9RJL9</accession>
<evidence type="ECO:0000313" key="2">
    <source>
        <dbReference type="EMBL" id="CAK0819318.1"/>
    </source>
</evidence>
<proteinExistence type="predicted"/>
<name>A0ABN9RJL9_9DINO</name>
<gene>
    <name evidence="2" type="ORF">PCOR1329_LOCUS21342</name>
</gene>
<dbReference type="Proteomes" id="UP001189429">
    <property type="component" value="Unassembled WGS sequence"/>
</dbReference>
<evidence type="ECO:0000256" key="1">
    <source>
        <dbReference type="SAM" id="MobiDB-lite"/>
    </source>
</evidence>
<organism evidence="2 3">
    <name type="scientific">Prorocentrum cordatum</name>
    <dbReference type="NCBI Taxonomy" id="2364126"/>
    <lineage>
        <taxon>Eukaryota</taxon>
        <taxon>Sar</taxon>
        <taxon>Alveolata</taxon>
        <taxon>Dinophyceae</taxon>
        <taxon>Prorocentrales</taxon>
        <taxon>Prorocentraceae</taxon>
        <taxon>Prorocentrum</taxon>
    </lineage>
</organism>
<sequence length="780" mass="82022">MKRALSDVAAPGLDGLRAGEDVAVDIMLDLLAAISEAAAWSQARELDKPLSVVAKLTPTERILHETDLEFPALAYQFVLRVLDTLTAIDGLFQRWGCLEQGLVEAEEDTLQAHAEALQGWLGLEPAELTGWGEGGVRRAVRDRVFRLVLAPLAGRLLGELELSSAHGFEHGRPEQWQTAIGLLLLEWDNQVAPLLRVAEEEQARLDRKLRRSARVAAADAPGVPLQALQICAGAWARVRQACGPLEGPVEKLQAFLERELSPGAVQGLRASVPAIVGRAACDWRFRTAAAELEQLEGWWGSVRTALGHREPLWQRLQEEEGLFIRRVDEGVASLRESANRYDALADFGGEEIRCAQGSRTVPGVVCGEWPGHAVALLAQTASEMHRCLRPIRDSAAWRVVDAARSIHKELAAAGPHGGRGQGDGSGVSQRRGVDALCAAIDISAGPPAGSALPSTARAAGGDPVDAALVFMQRLDRLVALVCDLRDHFRREAPPCVAEVHGVLEEVLQGFGGAAEDLLGVMDDATADSVAAWLQQWRDLDVAAAGSRLEAALRALSASQTAAACGGREGPRRLAELRGLQAFLEDAGLRCWAVAPEAARGGEGAAAEAGEEEGPPPAAFLAWGADCDLSLPAPPAVAPPEGLAEPACATFLSRRLGPGAAAAAAVAAAAAAVTPAAQLDVNPGEPRGAPAAAEGTAVAAAAVPRAPQVPCAQDSRPSTPSWLTPPWPRPSSGADAVSTAFGEGEAITLARWKHVGGQEFVPLKKSATRGRQLPPLPALVR</sequence>
<dbReference type="EMBL" id="CAUYUJ010007014">
    <property type="protein sequence ID" value="CAK0819318.1"/>
    <property type="molecule type" value="Genomic_DNA"/>
</dbReference>
<feature type="region of interest" description="Disordered" evidence="1">
    <location>
        <begin position="707"/>
        <end position="736"/>
    </location>
</feature>
<keyword evidence="3" id="KW-1185">Reference proteome</keyword>
<evidence type="ECO:0000313" key="3">
    <source>
        <dbReference type="Proteomes" id="UP001189429"/>
    </source>
</evidence>
<protein>
    <submittedName>
        <fullName evidence="2">Uncharacterized protein</fullName>
    </submittedName>
</protein>
<comment type="caution">
    <text evidence="2">The sequence shown here is derived from an EMBL/GenBank/DDBJ whole genome shotgun (WGS) entry which is preliminary data.</text>
</comment>
<reference evidence="2" key="1">
    <citation type="submission" date="2023-10" db="EMBL/GenBank/DDBJ databases">
        <authorList>
            <person name="Chen Y."/>
            <person name="Shah S."/>
            <person name="Dougan E. K."/>
            <person name="Thang M."/>
            <person name="Chan C."/>
        </authorList>
    </citation>
    <scope>NUCLEOTIDE SEQUENCE [LARGE SCALE GENOMIC DNA]</scope>
</reference>
<feature type="compositionally biased region" description="Low complexity" evidence="1">
    <location>
        <begin position="707"/>
        <end position="721"/>
    </location>
</feature>